<sequence length="451" mass="51122">MSLPNVQNPLSSKYLITNYKFHSSPRLKHHNTHKALSMADVSYFHDDDDNDERQDVLVSFSQWPDDLDGFDVYTPDLDIPSSEDLFCARRCGLDRNSSLDRETQANFVIDMFHQRVEQSQSQSQQQLQLHSVSRLSEENHRLVRSDRSSGVVEGNEDGNSNEFEEDFGSELGFHVENHDDNHNPSGRGVDDDYSGFTVADIGDEMFVSRRRIGRSESSRSSIDSGAPEFFMGGLTVTDIVSDSFESGGGEVEGGPDMDRVRDYDDDTSLHLCWDSFHLDDDNTTPNPNSNINGDFDWEEVDEHERIDGRELNMFFGAEADDDASVLPGIPPRNHESHEEEEEEDRDGSDWEVLLNAQNFEQNPDVSVENLSTVVISEEDVEKNTTTLCAVCKDEISVGEIAKLLPCNHRYHGDCIVPWLEIRNTCPVCRYELPTDDADYERRKLERGVGVH</sequence>
<keyword evidence="3" id="KW-0479">Metal-binding</keyword>
<dbReference type="GO" id="GO:0008270">
    <property type="term" value="F:zinc ion binding"/>
    <property type="evidence" value="ECO:0007669"/>
    <property type="project" value="UniProtKB-KW"/>
</dbReference>
<feature type="region of interest" description="Disordered" evidence="7">
    <location>
        <begin position="322"/>
        <end position="348"/>
    </location>
</feature>
<protein>
    <recommendedName>
        <fullName evidence="2">RING-type E3 ubiquitin transferase</fullName>
        <ecNumber evidence="2">2.3.2.27</ecNumber>
    </recommendedName>
</protein>
<dbReference type="SUPFAM" id="SSF57850">
    <property type="entry name" value="RING/U-box"/>
    <property type="match status" value="1"/>
</dbReference>
<dbReference type="InterPro" id="IPR013083">
    <property type="entry name" value="Znf_RING/FYVE/PHD"/>
</dbReference>
<reference evidence="9" key="1">
    <citation type="submission" date="2023-04" db="EMBL/GenBank/DDBJ databases">
        <authorList>
            <person name="Vijverberg K."/>
            <person name="Xiong W."/>
            <person name="Schranz E."/>
        </authorList>
    </citation>
    <scope>NUCLEOTIDE SEQUENCE</scope>
</reference>
<dbReference type="PROSITE" id="PS50089">
    <property type="entry name" value="ZF_RING_2"/>
    <property type="match status" value="1"/>
</dbReference>
<dbReference type="GO" id="GO:0005737">
    <property type="term" value="C:cytoplasm"/>
    <property type="evidence" value="ECO:0007669"/>
    <property type="project" value="TreeGrafter"/>
</dbReference>
<dbReference type="EC" id="2.3.2.27" evidence="2"/>
<feature type="domain" description="RING-type" evidence="8">
    <location>
        <begin position="388"/>
        <end position="429"/>
    </location>
</feature>
<feature type="compositionally biased region" description="Basic and acidic residues" evidence="7">
    <location>
        <begin position="135"/>
        <end position="147"/>
    </location>
</feature>
<evidence type="ECO:0000256" key="7">
    <source>
        <dbReference type="SAM" id="MobiDB-lite"/>
    </source>
</evidence>
<dbReference type="Gene3D" id="3.30.40.10">
    <property type="entry name" value="Zinc/RING finger domain, C3HC4 (zinc finger)"/>
    <property type="match status" value="1"/>
</dbReference>
<dbReference type="GO" id="GO:0016567">
    <property type="term" value="P:protein ubiquitination"/>
    <property type="evidence" value="ECO:0007669"/>
    <property type="project" value="TreeGrafter"/>
</dbReference>
<evidence type="ECO:0000256" key="5">
    <source>
        <dbReference type="ARBA" id="ARBA00022833"/>
    </source>
</evidence>
<evidence type="ECO:0000256" key="4">
    <source>
        <dbReference type="ARBA" id="ARBA00022771"/>
    </source>
</evidence>
<comment type="catalytic activity">
    <reaction evidence="1">
        <text>S-ubiquitinyl-[E2 ubiquitin-conjugating enzyme]-L-cysteine + [acceptor protein]-L-lysine = [E2 ubiquitin-conjugating enzyme]-L-cysteine + N(6)-ubiquitinyl-[acceptor protein]-L-lysine.</text>
        <dbReference type="EC" id="2.3.2.27"/>
    </reaction>
</comment>
<feature type="compositionally biased region" description="Low complexity" evidence="7">
    <location>
        <begin position="119"/>
        <end position="134"/>
    </location>
</feature>
<keyword evidence="5" id="KW-0862">Zinc</keyword>
<dbReference type="CDD" id="cd16454">
    <property type="entry name" value="RING-H2_PA-TM-RING"/>
    <property type="match status" value="1"/>
</dbReference>
<accession>A0AA36E4A9</accession>
<evidence type="ECO:0000313" key="10">
    <source>
        <dbReference type="Proteomes" id="UP001177003"/>
    </source>
</evidence>
<dbReference type="Proteomes" id="UP001177003">
    <property type="component" value="Chromosome 4"/>
</dbReference>
<evidence type="ECO:0000313" key="9">
    <source>
        <dbReference type="EMBL" id="CAI9281547.1"/>
    </source>
</evidence>
<proteinExistence type="predicted"/>
<gene>
    <name evidence="9" type="ORF">LSALG_LOCUS21239</name>
</gene>
<keyword evidence="10" id="KW-1185">Reference proteome</keyword>
<dbReference type="AlphaFoldDB" id="A0AA36E4A9"/>
<dbReference type="EMBL" id="OX465080">
    <property type="protein sequence ID" value="CAI9281547.1"/>
    <property type="molecule type" value="Genomic_DNA"/>
</dbReference>
<evidence type="ECO:0000256" key="3">
    <source>
        <dbReference type="ARBA" id="ARBA00022723"/>
    </source>
</evidence>
<dbReference type="GO" id="GO:0061630">
    <property type="term" value="F:ubiquitin protein ligase activity"/>
    <property type="evidence" value="ECO:0007669"/>
    <property type="project" value="UniProtKB-EC"/>
</dbReference>
<evidence type="ECO:0000256" key="6">
    <source>
        <dbReference type="PROSITE-ProRule" id="PRU00175"/>
    </source>
</evidence>
<evidence type="ECO:0000256" key="2">
    <source>
        <dbReference type="ARBA" id="ARBA00012483"/>
    </source>
</evidence>
<feature type="region of interest" description="Disordered" evidence="7">
    <location>
        <begin position="119"/>
        <end position="160"/>
    </location>
</feature>
<dbReference type="InterPro" id="IPR001841">
    <property type="entry name" value="Znf_RING"/>
</dbReference>
<organism evidence="9 10">
    <name type="scientific">Lactuca saligna</name>
    <name type="common">Willowleaf lettuce</name>
    <dbReference type="NCBI Taxonomy" id="75948"/>
    <lineage>
        <taxon>Eukaryota</taxon>
        <taxon>Viridiplantae</taxon>
        <taxon>Streptophyta</taxon>
        <taxon>Embryophyta</taxon>
        <taxon>Tracheophyta</taxon>
        <taxon>Spermatophyta</taxon>
        <taxon>Magnoliopsida</taxon>
        <taxon>eudicotyledons</taxon>
        <taxon>Gunneridae</taxon>
        <taxon>Pentapetalae</taxon>
        <taxon>asterids</taxon>
        <taxon>campanulids</taxon>
        <taxon>Asterales</taxon>
        <taxon>Asteraceae</taxon>
        <taxon>Cichorioideae</taxon>
        <taxon>Cichorieae</taxon>
        <taxon>Lactucinae</taxon>
        <taxon>Lactuca</taxon>
    </lineage>
</organism>
<dbReference type="Pfam" id="PF13639">
    <property type="entry name" value="zf-RING_2"/>
    <property type="match status" value="1"/>
</dbReference>
<keyword evidence="4 6" id="KW-0863">Zinc-finger</keyword>
<evidence type="ECO:0000259" key="8">
    <source>
        <dbReference type="PROSITE" id="PS50089"/>
    </source>
</evidence>
<dbReference type="PANTHER" id="PTHR15710:SF108">
    <property type="entry name" value="OS03G0286100 PROTEIN"/>
    <property type="match status" value="1"/>
</dbReference>
<name>A0AA36E4A9_LACSI</name>
<dbReference type="PANTHER" id="PTHR15710">
    <property type="entry name" value="E3 UBIQUITIN-PROTEIN LIGASE PRAJA"/>
    <property type="match status" value="1"/>
</dbReference>
<dbReference type="SMART" id="SM00184">
    <property type="entry name" value="RING"/>
    <property type="match status" value="1"/>
</dbReference>
<evidence type="ECO:0000256" key="1">
    <source>
        <dbReference type="ARBA" id="ARBA00000900"/>
    </source>
</evidence>